<accession>A0ABR9PBY5</accession>
<name>A0ABR9PBY5_9ACTN</name>
<proteinExistence type="predicted"/>
<evidence type="ECO:0000313" key="2">
    <source>
        <dbReference type="EMBL" id="MBE3001351.1"/>
    </source>
</evidence>
<organism evidence="2 3">
    <name type="scientific">Nocardiopsis coralli</name>
    <dbReference type="NCBI Taxonomy" id="2772213"/>
    <lineage>
        <taxon>Bacteria</taxon>
        <taxon>Bacillati</taxon>
        <taxon>Actinomycetota</taxon>
        <taxon>Actinomycetes</taxon>
        <taxon>Streptosporangiales</taxon>
        <taxon>Nocardiopsidaceae</taxon>
        <taxon>Nocardiopsis</taxon>
    </lineage>
</organism>
<dbReference type="EMBL" id="JADBGI010000023">
    <property type="protein sequence ID" value="MBE3001351.1"/>
    <property type="molecule type" value="Genomic_DNA"/>
</dbReference>
<sequence>MHAIPAPRTAHPSRMTGTLSGTSCPTCVHRTCRTHRAQSLPRLGGHRSEFAAEHRGAAALQARRPGLVIFFGESTQSYWIATPTGLAEARTWDDLLALLWSRTNNRQRT</sequence>
<feature type="region of interest" description="Disordered" evidence="1">
    <location>
        <begin position="1"/>
        <end position="20"/>
    </location>
</feature>
<dbReference type="Proteomes" id="UP000806528">
    <property type="component" value="Unassembled WGS sequence"/>
</dbReference>
<reference evidence="2 3" key="1">
    <citation type="submission" date="2020-09" db="EMBL/GenBank/DDBJ databases">
        <title>Diversity and distribution of actinomycetes associated with coral in the coast of Hainan.</title>
        <authorList>
            <person name="Li F."/>
        </authorList>
    </citation>
    <scope>NUCLEOTIDE SEQUENCE [LARGE SCALE GENOMIC DNA]</scope>
    <source>
        <strain evidence="2 3">HNM0947</strain>
    </source>
</reference>
<evidence type="ECO:0000256" key="1">
    <source>
        <dbReference type="SAM" id="MobiDB-lite"/>
    </source>
</evidence>
<comment type="caution">
    <text evidence="2">The sequence shown here is derived from an EMBL/GenBank/DDBJ whole genome shotgun (WGS) entry which is preliminary data.</text>
</comment>
<keyword evidence="3" id="KW-1185">Reference proteome</keyword>
<gene>
    <name evidence="2" type="ORF">IDM40_22040</name>
</gene>
<dbReference type="RefSeq" id="WP_193123947.1">
    <property type="nucleotide sequence ID" value="NZ_JADBGI010000023.1"/>
</dbReference>
<protein>
    <submittedName>
        <fullName evidence="2">Uncharacterized protein</fullName>
    </submittedName>
</protein>
<evidence type="ECO:0000313" key="3">
    <source>
        <dbReference type="Proteomes" id="UP000806528"/>
    </source>
</evidence>